<evidence type="ECO:0000313" key="2">
    <source>
        <dbReference type="EMBL" id="KAH0535979.1"/>
    </source>
</evidence>
<gene>
    <name evidence="2" type="ORF">FGG08_007116</name>
</gene>
<proteinExistence type="predicted"/>
<organism evidence="2 3">
    <name type="scientific">Glutinoglossum americanum</name>
    <dbReference type="NCBI Taxonomy" id="1670608"/>
    <lineage>
        <taxon>Eukaryota</taxon>
        <taxon>Fungi</taxon>
        <taxon>Dikarya</taxon>
        <taxon>Ascomycota</taxon>
        <taxon>Pezizomycotina</taxon>
        <taxon>Geoglossomycetes</taxon>
        <taxon>Geoglossales</taxon>
        <taxon>Geoglossaceae</taxon>
        <taxon>Glutinoglossum</taxon>
    </lineage>
</organism>
<dbReference type="Pfam" id="PF06094">
    <property type="entry name" value="GGACT"/>
    <property type="match status" value="1"/>
</dbReference>
<name>A0A9P8HUX1_9PEZI</name>
<keyword evidence="3" id="KW-1185">Reference proteome</keyword>
<dbReference type="Gene3D" id="3.10.490.10">
    <property type="entry name" value="Gamma-glutamyl cyclotransferase-like"/>
    <property type="match status" value="1"/>
</dbReference>
<dbReference type="InterPro" id="IPR013024">
    <property type="entry name" value="GGCT-like"/>
</dbReference>
<dbReference type="InterPro" id="IPR009288">
    <property type="entry name" value="AIG2-like_dom"/>
</dbReference>
<dbReference type="CDD" id="cd06661">
    <property type="entry name" value="GGCT_like"/>
    <property type="match status" value="1"/>
</dbReference>
<dbReference type="Proteomes" id="UP000698800">
    <property type="component" value="Unassembled WGS sequence"/>
</dbReference>
<dbReference type="InterPro" id="IPR036568">
    <property type="entry name" value="GGCT-like_sf"/>
</dbReference>
<evidence type="ECO:0000259" key="1">
    <source>
        <dbReference type="Pfam" id="PF06094"/>
    </source>
</evidence>
<reference evidence="2" key="1">
    <citation type="submission" date="2021-03" db="EMBL/GenBank/DDBJ databases">
        <title>Comparative genomics and phylogenomic investigation of the class Geoglossomycetes provide insights into ecological specialization and systematics.</title>
        <authorList>
            <person name="Melie T."/>
            <person name="Pirro S."/>
            <person name="Miller A.N."/>
            <person name="Quandt A."/>
        </authorList>
    </citation>
    <scope>NUCLEOTIDE SEQUENCE</scope>
    <source>
        <strain evidence="2">GBOQ0MN5Z8</strain>
    </source>
</reference>
<comment type="caution">
    <text evidence="2">The sequence shown here is derived from an EMBL/GenBank/DDBJ whole genome shotgun (WGS) entry which is preliminary data.</text>
</comment>
<protein>
    <recommendedName>
        <fullName evidence="1">Gamma-glutamylcyclotransferase AIG2-like domain-containing protein</fullName>
    </recommendedName>
</protein>
<accession>A0A9P8HUX1</accession>
<dbReference type="EMBL" id="JAGHQL010000249">
    <property type="protein sequence ID" value="KAH0535979.1"/>
    <property type="molecule type" value="Genomic_DNA"/>
</dbReference>
<evidence type="ECO:0000313" key="3">
    <source>
        <dbReference type="Proteomes" id="UP000698800"/>
    </source>
</evidence>
<sequence>MSSVKFDQLPHPAKIMARMFLNGELIREADLDRPFHAFRKELYFFYGTLMDPATLVKALNLQDPPVLLPARIIGYCCMLWDQYPALLDGPLGATVHGMVYEAQSPEEVEL</sequence>
<dbReference type="AlphaFoldDB" id="A0A9P8HUX1"/>
<dbReference type="SUPFAM" id="SSF110857">
    <property type="entry name" value="Gamma-glutamyl cyclotransferase-like"/>
    <property type="match status" value="1"/>
</dbReference>
<dbReference type="OrthoDB" id="3262926at2759"/>
<feature type="domain" description="Gamma-glutamylcyclotransferase AIG2-like" evidence="1">
    <location>
        <begin position="43"/>
        <end position="106"/>
    </location>
</feature>